<sequence>MDGQPSVLLRPTIRTAFDPGSRQDVDALRCELASEGRNVTLRMPDAGKFAVQTPESVSVYILAGVTTQFLSLLLADISDSIKRWLVRRFNKDDKASAQAVTIYVHGKAVKSILGRSADDIEDVSTYLEGWDATATRP</sequence>
<reference evidence="1 2" key="1">
    <citation type="submission" date="2020-12" db="EMBL/GenBank/DDBJ databases">
        <title>Genome sequence of clinical Mycobacterium intracellulare strains.</title>
        <authorList>
            <person name="Tateishi Y."/>
            <person name="Matsumoto S."/>
            <person name="Fukushima Y."/>
            <person name="Nakajima C."/>
            <person name="Suzuki Y."/>
        </authorList>
    </citation>
    <scope>NUCLEOTIDE SEQUENCE [LARGE SCALE GENOMIC DNA]</scope>
    <source>
        <strain evidence="1 2">M018</strain>
    </source>
</reference>
<name>A0A7R7MQT9_MYCIT</name>
<gene>
    <name evidence="1" type="ORF">MINTM018_10910</name>
</gene>
<dbReference type="GeneID" id="77303372"/>
<proteinExistence type="predicted"/>
<dbReference type="Proteomes" id="UP000595205">
    <property type="component" value="Chromosome"/>
</dbReference>
<protein>
    <submittedName>
        <fullName evidence="1">Uncharacterized protein</fullName>
    </submittedName>
</protein>
<accession>A0A7R7MQT9</accession>
<dbReference type="RefSeq" id="WP_225337481.1">
    <property type="nucleotide sequence ID" value="NZ_AP024241.1"/>
</dbReference>
<evidence type="ECO:0000313" key="1">
    <source>
        <dbReference type="EMBL" id="BCO98321.1"/>
    </source>
</evidence>
<evidence type="ECO:0000313" key="2">
    <source>
        <dbReference type="Proteomes" id="UP000595205"/>
    </source>
</evidence>
<dbReference type="AlphaFoldDB" id="A0A7R7MQT9"/>
<organism evidence="1 2">
    <name type="scientific">Mycobacterium intracellulare</name>
    <dbReference type="NCBI Taxonomy" id="1767"/>
    <lineage>
        <taxon>Bacteria</taxon>
        <taxon>Bacillati</taxon>
        <taxon>Actinomycetota</taxon>
        <taxon>Actinomycetes</taxon>
        <taxon>Mycobacteriales</taxon>
        <taxon>Mycobacteriaceae</taxon>
        <taxon>Mycobacterium</taxon>
        <taxon>Mycobacterium avium complex (MAC)</taxon>
    </lineage>
</organism>
<dbReference type="EMBL" id="AP024255">
    <property type="protein sequence ID" value="BCO98321.1"/>
    <property type="molecule type" value="Genomic_DNA"/>
</dbReference>